<organism evidence="2 3">
    <name type="scientific">Alkalihalophilus pseudofirmus</name>
    <name type="common">Bacillus pseudofirmus</name>
    <dbReference type="NCBI Taxonomy" id="79885"/>
    <lineage>
        <taxon>Bacteria</taxon>
        <taxon>Bacillati</taxon>
        <taxon>Bacillota</taxon>
        <taxon>Bacilli</taxon>
        <taxon>Bacillales</taxon>
        <taxon>Bacillaceae</taxon>
        <taxon>Alkalihalophilus</taxon>
    </lineage>
</organism>
<gene>
    <name evidence="2" type="ORF">RYX45_22860</name>
</gene>
<dbReference type="GO" id="GO:0005507">
    <property type="term" value="F:copper ion binding"/>
    <property type="evidence" value="ECO:0007669"/>
    <property type="project" value="InterPro"/>
</dbReference>
<dbReference type="GO" id="GO:0016491">
    <property type="term" value="F:oxidoreductase activity"/>
    <property type="evidence" value="ECO:0007669"/>
    <property type="project" value="InterPro"/>
</dbReference>
<evidence type="ECO:0000313" key="2">
    <source>
        <dbReference type="EMBL" id="MDV2888010.1"/>
    </source>
</evidence>
<sequence>GPFTGIYPWHCHILEHEDHEMMRMYEVLENQNFTPSEPFAGECSNDSFAQCFNPDKHNQHKHFKFWSKN</sequence>
<dbReference type="InterPro" id="IPR008972">
    <property type="entry name" value="Cupredoxin"/>
</dbReference>
<dbReference type="Proteomes" id="UP001285636">
    <property type="component" value="Unassembled WGS sequence"/>
</dbReference>
<dbReference type="SUPFAM" id="SSF49503">
    <property type="entry name" value="Cupredoxins"/>
    <property type="match status" value="1"/>
</dbReference>
<feature type="domain" description="Plastocyanin-like" evidence="1">
    <location>
        <begin position="4"/>
        <end position="29"/>
    </location>
</feature>
<proteinExistence type="predicted"/>
<protein>
    <submittedName>
        <fullName evidence="2">Multicopper oxidase domain-containing protein</fullName>
    </submittedName>
</protein>
<dbReference type="RefSeq" id="WP_323468085.1">
    <property type="nucleotide sequence ID" value="NZ_JAWJAY010000805.1"/>
</dbReference>
<dbReference type="EMBL" id="JAWJAY010000805">
    <property type="protein sequence ID" value="MDV2888010.1"/>
    <property type="molecule type" value="Genomic_DNA"/>
</dbReference>
<feature type="non-terminal residue" evidence="2">
    <location>
        <position position="1"/>
    </location>
</feature>
<reference evidence="2" key="1">
    <citation type="submission" date="2023-10" db="EMBL/GenBank/DDBJ databases">
        <title>Screening of Alkalihalophilus pseudofirmusBZ-TG-HK211 and Its Alleviation of Salt Stress on Rapeseed Growth.</title>
        <authorList>
            <person name="Zhao B."/>
            <person name="Guo T."/>
        </authorList>
    </citation>
    <scope>NUCLEOTIDE SEQUENCE</scope>
    <source>
        <strain evidence="2">BZ-TG-HK211</strain>
    </source>
</reference>
<dbReference type="Gene3D" id="2.60.40.420">
    <property type="entry name" value="Cupredoxins - blue copper proteins"/>
    <property type="match status" value="1"/>
</dbReference>
<accession>A0AAJ2NSX2</accession>
<evidence type="ECO:0000313" key="3">
    <source>
        <dbReference type="Proteomes" id="UP001285636"/>
    </source>
</evidence>
<dbReference type="AlphaFoldDB" id="A0AAJ2NSX2"/>
<dbReference type="Pfam" id="PF07731">
    <property type="entry name" value="Cu-oxidase_2"/>
    <property type="match status" value="1"/>
</dbReference>
<dbReference type="InterPro" id="IPR011706">
    <property type="entry name" value="Cu-oxidase_C"/>
</dbReference>
<name>A0AAJ2NSX2_ALKPS</name>
<evidence type="ECO:0000259" key="1">
    <source>
        <dbReference type="Pfam" id="PF07731"/>
    </source>
</evidence>
<comment type="caution">
    <text evidence="2">The sequence shown here is derived from an EMBL/GenBank/DDBJ whole genome shotgun (WGS) entry which is preliminary data.</text>
</comment>